<dbReference type="SUPFAM" id="SSF52540">
    <property type="entry name" value="P-loop containing nucleoside triphosphate hydrolases"/>
    <property type="match status" value="1"/>
</dbReference>
<keyword evidence="1" id="KW-0547">Nucleotide-binding</keyword>
<dbReference type="GO" id="GO:0005829">
    <property type="term" value="C:cytosol"/>
    <property type="evidence" value="ECO:0007669"/>
    <property type="project" value="TreeGrafter"/>
</dbReference>
<dbReference type="EMBL" id="DVLW01000010">
    <property type="protein sequence ID" value="HIT93602.1"/>
    <property type="molecule type" value="Genomic_DNA"/>
</dbReference>
<gene>
    <name evidence="4" type="ORF">IAC43_00290</name>
</gene>
<evidence type="ECO:0000256" key="1">
    <source>
        <dbReference type="ARBA" id="ARBA00022741"/>
    </source>
</evidence>
<dbReference type="PANTHER" id="PTHR43384">
    <property type="entry name" value="SEPTUM SITE-DETERMINING PROTEIN MIND HOMOLOG, CHLOROPLASTIC-RELATED"/>
    <property type="match status" value="1"/>
</dbReference>
<evidence type="ECO:0000313" key="5">
    <source>
        <dbReference type="Proteomes" id="UP000824160"/>
    </source>
</evidence>
<feature type="domain" description="CobQ/CobB/MinD/ParA nucleotide binding" evidence="3">
    <location>
        <begin position="9"/>
        <end position="216"/>
    </location>
</feature>
<dbReference type="InterPro" id="IPR027417">
    <property type="entry name" value="P-loop_NTPase"/>
</dbReference>
<dbReference type="GO" id="GO:0051782">
    <property type="term" value="P:negative regulation of cell division"/>
    <property type="evidence" value="ECO:0007669"/>
    <property type="project" value="TreeGrafter"/>
</dbReference>
<reference evidence="4" key="2">
    <citation type="journal article" date="2021" name="PeerJ">
        <title>Extensive microbial diversity within the chicken gut microbiome revealed by metagenomics and culture.</title>
        <authorList>
            <person name="Gilroy R."/>
            <person name="Ravi A."/>
            <person name="Getino M."/>
            <person name="Pursley I."/>
            <person name="Horton D.L."/>
            <person name="Alikhan N.F."/>
            <person name="Baker D."/>
            <person name="Gharbi K."/>
            <person name="Hall N."/>
            <person name="Watson M."/>
            <person name="Adriaenssens E.M."/>
            <person name="Foster-Nyarko E."/>
            <person name="Jarju S."/>
            <person name="Secka A."/>
            <person name="Antonio M."/>
            <person name="Oren A."/>
            <person name="Chaudhuri R.R."/>
            <person name="La Ragione R."/>
            <person name="Hildebrand F."/>
            <person name="Pallen M.J."/>
        </authorList>
    </citation>
    <scope>NUCLEOTIDE SEQUENCE</scope>
    <source>
        <strain evidence="4">ChiBcec7-5410</strain>
    </source>
</reference>
<dbReference type="Gene3D" id="3.40.50.300">
    <property type="entry name" value="P-loop containing nucleotide triphosphate hydrolases"/>
    <property type="match status" value="1"/>
</dbReference>
<dbReference type="InterPro" id="IPR050625">
    <property type="entry name" value="ParA/MinD_ATPase"/>
</dbReference>
<protein>
    <submittedName>
        <fullName evidence="4">AAA family ATPase</fullName>
    </submittedName>
</protein>
<dbReference type="GO" id="GO:0016887">
    <property type="term" value="F:ATP hydrolysis activity"/>
    <property type="evidence" value="ECO:0007669"/>
    <property type="project" value="TreeGrafter"/>
</dbReference>
<evidence type="ECO:0000256" key="2">
    <source>
        <dbReference type="ARBA" id="ARBA00022840"/>
    </source>
</evidence>
<organism evidence="4 5">
    <name type="scientific">Candidatus Faecivivens stercoripullorum</name>
    <dbReference type="NCBI Taxonomy" id="2840805"/>
    <lineage>
        <taxon>Bacteria</taxon>
        <taxon>Bacillati</taxon>
        <taxon>Bacillota</taxon>
        <taxon>Clostridia</taxon>
        <taxon>Eubacteriales</taxon>
        <taxon>Oscillospiraceae</taxon>
        <taxon>Oscillospiraceae incertae sedis</taxon>
        <taxon>Candidatus Faecivivens</taxon>
    </lineage>
</organism>
<dbReference type="AlphaFoldDB" id="A0A9D1H424"/>
<dbReference type="GO" id="GO:0009898">
    <property type="term" value="C:cytoplasmic side of plasma membrane"/>
    <property type="evidence" value="ECO:0007669"/>
    <property type="project" value="TreeGrafter"/>
</dbReference>
<evidence type="ECO:0000259" key="3">
    <source>
        <dbReference type="Pfam" id="PF01656"/>
    </source>
</evidence>
<sequence length="246" mass="26487">MAARRAKVIAITSGKGGVGKSTLTVSLGIAAATSGKRVLLIEMDVGLRGMDIMLGLNNVVYDLGDLLEGRCNISSAIVPSPNVPELYAIVAPVLMGQVLLQDIQLLVEGLRSYFDLIFLDMPAGLGLGIRATCAVADLALIISTPDPVCIRDGNQVVRELAARGFTSHRLLINRVDRKFIRKRVVQNLDEVIDGVGSQLIGVIPEDPEVTLFSSSGRLPDEKGELQRICKAICSRLDGEYRPLIVR</sequence>
<accession>A0A9D1H424</accession>
<reference evidence="4" key="1">
    <citation type="submission" date="2020-10" db="EMBL/GenBank/DDBJ databases">
        <authorList>
            <person name="Gilroy R."/>
        </authorList>
    </citation>
    <scope>NUCLEOTIDE SEQUENCE</scope>
    <source>
        <strain evidence="4">ChiBcec7-5410</strain>
    </source>
</reference>
<dbReference type="GO" id="GO:0005524">
    <property type="term" value="F:ATP binding"/>
    <property type="evidence" value="ECO:0007669"/>
    <property type="project" value="UniProtKB-KW"/>
</dbReference>
<comment type="caution">
    <text evidence="4">The sequence shown here is derived from an EMBL/GenBank/DDBJ whole genome shotgun (WGS) entry which is preliminary data.</text>
</comment>
<keyword evidence="2" id="KW-0067">ATP-binding</keyword>
<dbReference type="InterPro" id="IPR002586">
    <property type="entry name" value="CobQ/CobB/MinD/ParA_Nub-bd_dom"/>
</dbReference>
<name>A0A9D1H424_9FIRM</name>
<evidence type="ECO:0000313" key="4">
    <source>
        <dbReference type="EMBL" id="HIT93602.1"/>
    </source>
</evidence>
<dbReference type="Proteomes" id="UP000824160">
    <property type="component" value="Unassembled WGS sequence"/>
</dbReference>
<proteinExistence type="predicted"/>
<dbReference type="PANTHER" id="PTHR43384:SF6">
    <property type="entry name" value="SEPTUM SITE-DETERMINING PROTEIN MIND HOMOLOG, CHLOROPLASTIC"/>
    <property type="match status" value="1"/>
</dbReference>
<dbReference type="Pfam" id="PF01656">
    <property type="entry name" value="CbiA"/>
    <property type="match status" value="1"/>
</dbReference>